<dbReference type="InterPro" id="IPR047872">
    <property type="entry name" value="EFG_IV"/>
</dbReference>
<dbReference type="GO" id="GO:0003746">
    <property type="term" value="F:translation elongation factor activity"/>
    <property type="evidence" value="ECO:0007669"/>
    <property type="project" value="UniProtKB-KW"/>
</dbReference>
<dbReference type="SMART" id="SM00838">
    <property type="entry name" value="EFG_C"/>
    <property type="match status" value="1"/>
</dbReference>
<dbReference type="OrthoDB" id="9802948at2"/>
<dbReference type="GO" id="GO:0032790">
    <property type="term" value="P:ribosome disassembly"/>
    <property type="evidence" value="ECO:0007669"/>
    <property type="project" value="TreeGrafter"/>
</dbReference>
<dbReference type="Pfam" id="PF00009">
    <property type="entry name" value="GTP_EFTU"/>
    <property type="match status" value="1"/>
</dbReference>
<reference evidence="9" key="3">
    <citation type="submission" date="2021-08" db="EMBL/GenBank/DDBJ databases">
        <authorList>
            <person name="Tani A."/>
            <person name="Ola A."/>
            <person name="Ogura Y."/>
            <person name="Katsura K."/>
            <person name="Hayashi T."/>
        </authorList>
    </citation>
    <scope>NUCLEOTIDE SEQUENCE</scope>
    <source>
        <strain evidence="9">DSM 22415</strain>
    </source>
</reference>
<dbReference type="Gene3D" id="3.30.70.240">
    <property type="match status" value="1"/>
</dbReference>
<dbReference type="InterPro" id="IPR000795">
    <property type="entry name" value="T_Tr_GTP-bd_dom"/>
</dbReference>
<evidence type="ECO:0000259" key="7">
    <source>
        <dbReference type="SMART" id="SM00838"/>
    </source>
</evidence>
<dbReference type="Gene3D" id="3.40.50.300">
    <property type="entry name" value="P-loop containing nucleotide triphosphate hydrolases"/>
    <property type="match status" value="1"/>
</dbReference>
<dbReference type="InterPro" id="IPR000640">
    <property type="entry name" value="EFG_V-like"/>
</dbReference>
<dbReference type="GO" id="GO:0003924">
    <property type="term" value="F:GTPase activity"/>
    <property type="evidence" value="ECO:0007669"/>
    <property type="project" value="InterPro"/>
</dbReference>
<dbReference type="Gene3D" id="3.30.230.10">
    <property type="match status" value="1"/>
</dbReference>
<dbReference type="CDD" id="cd01434">
    <property type="entry name" value="EFG_mtEFG1_IV"/>
    <property type="match status" value="1"/>
</dbReference>
<evidence type="ECO:0000256" key="2">
    <source>
        <dbReference type="ARBA" id="ARBA00022741"/>
    </source>
</evidence>
<dbReference type="SUPFAM" id="SSF52540">
    <property type="entry name" value="P-loop containing nucleoside triphosphate hydrolases"/>
    <property type="match status" value="1"/>
</dbReference>
<dbReference type="PANTHER" id="PTHR43261:SF7">
    <property type="entry name" value="ELONGATION FACTOR G-LIKE PROTEIN"/>
    <property type="match status" value="1"/>
</dbReference>
<evidence type="ECO:0000256" key="4">
    <source>
        <dbReference type="ARBA" id="ARBA00022917"/>
    </source>
</evidence>
<evidence type="ECO:0000313" key="11">
    <source>
        <dbReference type="Proteomes" id="UP000401717"/>
    </source>
</evidence>
<sequence>MVGQPRCIALVGPSQSGKTLLLEALQRRCRSGENHANNGSRSAQAAASRTHAMSMELNLATLHYLDDTFTFIDCPGSREFAHASSAALTTCDAAVVVCEADERRLPALQLVLRELEEQGVPRLLFVNKIDTATQGLRDTLAALQTVSRPPLLMRQIPIWDGGNATGFIDLALERAFVYRNHAPSTIIALPDGELPREKEDRFTLLERLADHDDVLMEQLVTDAEPSRDRIMADLARELRSGQAVSVLIGSALQGNGLTRLLKALRHEAPRLADTRRRLGLPDEGPAVAQVLLTRHSGFGGKVSVARVLNGNFHEGDTVAGAGGVTTRIGGIVPALNPQAERVAIASEGTIASFAKLEGIGTGSRFATDATFTAGASSSLPPVFARTIWVRDRKDDVRLTAALAKLVEEDPSLSVQHRSDPDEIRLLGQGEMHLRVAVERLSERFGVSVDHARPKVAYRETIRETATGHGRLKKQTGGHGQFADVRLSVRPLQRGQGFVFEDAVVGGAVPRKFIPSVEAGARAYIRRGPLGFPVEDIAVTLTDGSAHTVDSSDAAFQGAARLALDEALPAAEPVLLEPVLVVTILNPSASTAKVTGLVTGRRGQILGYDARPDWPGWDVVDALIPEAETSDLIVELRSLTAGIGGFSAHFSHMAELTGPPADAVLHRS</sequence>
<name>A0A564G4V1_9HYPH</name>
<evidence type="ECO:0000259" key="8">
    <source>
        <dbReference type="SMART" id="SM00889"/>
    </source>
</evidence>
<keyword evidence="3 10" id="KW-0251">Elongation factor</keyword>
<proteinExistence type="predicted"/>
<evidence type="ECO:0000313" key="10">
    <source>
        <dbReference type="EMBL" id="VUF15026.1"/>
    </source>
</evidence>
<dbReference type="Gene3D" id="3.30.70.870">
    <property type="entry name" value="Elongation Factor G (Translational Gtpase), domain 3"/>
    <property type="match status" value="1"/>
</dbReference>
<dbReference type="Proteomes" id="UP000401717">
    <property type="component" value="Unassembled WGS sequence"/>
</dbReference>
<evidence type="ECO:0000313" key="12">
    <source>
        <dbReference type="Proteomes" id="UP001055303"/>
    </source>
</evidence>
<dbReference type="EMBL" id="CABFVH010000045">
    <property type="protein sequence ID" value="VUF15026.1"/>
    <property type="molecule type" value="Genomic_DNA"/>
</dbReference>
<dbReference type="PANTHER" id="PTHR43261">
    <property type="entry name" value="TRANSLATION ELONGATION FACTOR G-RELATED"/>
    <property type="match status" value="1"/>
</dbReference>
<dbReference type="GO" id="GO:0005525">
    <property type="term" value="F:GTP binding"/>
    <property type="evidence" value="ECO:0007669"/>
    <property type="project" value="UniProtKB-KW"/>
</dbReference>
<keyword evidence="2" id="KW-0547">Nucleotide-binding</keyword>
<dbReference type="CDD" id="cd03713">
    <property type="entry name" value="EFG_mtEFG_C"/>
    <property type="match status" value="1"/>
</dbReference>
<dbReference type="InterPro" id="IPR041095">
    <property type="entry name" value="EFG_II"/>
</dbReference>
<dbReference type="InterPro" id="IPR020568">
    <property type="entry name" value="Ribosomal_Su5_D2-typ_SF"/>
</dbReference>
<evidence type="ECO:0000256" key="5">
    <source>
        <dbReference type="ARBA" id="ARBA00023134"/>
    </source>
</evidence>
<keyword evidence="4" id="KW-0648">Protein biosynthesis</keyword>
<dbReference type="Proteomes" id="UP001055303">
    <property type="component" value="Unassembled WGS sequence"/>
</dbReference>
<feature type="domain" description="Elongation factor EFG" evidence="7">
    <location>
        <begin position="573"/>
        <end position="663"/>
    </location>
</feature>
<dbReference type="InterPro" id="IPR027417">
    <property type="entry name" value="P-loop_NTPase"/>
</dbReference>
<evidence type="ECO:0000256" key="3">
    <source>
        <dbReference type="ARBA" id="ARBA00022768"/>
    </source>
</evidence>
<reference evidence="10 11" key="1">
    <citation type="submission" date="2019-06" db="EMBL/GenBank/DDBJ databases">
        <authorList>
            <person name="Rodrigo-Torres L."/>
            <person name="Arahal R. D."/>
            <person name="Lucena T."/>
        </authorList>
    </citation>
    <scope>NUCLEOTIDE SEQUENCE [LARGE SCALE GENOMIC DNA]</scope>
    <source>
        <strain evidence="10 11">SW08-7</strain>
    </source>
</reference>
<reference evidence="9" key="2">
    <citation type="journal article" date="2021" name="Front. Microbiol.">
        <title>Comprehensive Comparative Genomics and Phenotyping of Methylobacterium Species.</title>
        <authorList>
            <person name="Alessa O."/>
            <person name="Ogura Y."/>
            <person name="Fujitani Y."/>
            <person name="Takami H."/>
            <person name="Hayashi T."/>
            <person name="Sahin N."/>
            <person name="Tani A."/>
        </authorList>
    </citation>
    <scope>NUCLEOTIDE SEQUENCE</scope>
    <source>
        <strain evidence="9">DSM 22415</strain>
    </source>
</reference>
<keyword evidence="5" id="KW-0342">GTP-binding</keyword>
<dbReference type="EMBL" id="BPQI01000219">
    <property type="protein sequence ID" value="GJD59514.1"/>
    <property type="molecule type" value="Genomic_DNA"/>
</dbReference>
<dbReference type="Pfam" id="PF03764">
    <property type="entry name" value="EFG_IV"/>
    <property type="match status" value="1"/>
</dbReference>
<dbReference type="GO" id="GO:0097216">
    <property type="term" value="F:guanosine tetraphosphate binding"/>
    <property type="evidence" value="ECO:0007669"/>
    <property type="project" value="UniProtKB-ARBA"/>
</dbReference>
<dbReference type="InterPro" id="IPR005517">
    <property type="entry name" value="Transl_elong_EFG/EF2_IV"/>
</dbReference>
<evidence type="ECO:0000256" key="6">
    <source>
        <dbReference type="ARBA" id="ARBA00024731"/>
    </source>
</evidence>
<dbReference type="AlphaFoldDB" id="A0A564G4V1"/>
<gene>
    <name evidence="10" type="primary">fus</name>
    <name evidence="9" type="ORF">IFDJLNFL_5442</name>
    <name evidence="10" type="ORF">MTDSW087_04756</name>
</gene>
<dbReference type="NCBIfam" id="NF009379">
    <property type="entry name" value="PRK12740.1-3"/>
    <property type="match status" value="1"/>
</dbReference>
<dbReference type="Pfam" id="PF14492">
    <property type="entry name" value="EFG_III"/>
    <property type="match status" value="1"/>
</dbReference>
<organism evidence="10 11">
    <name type="scientific">Methylobacterium dankookense</name>
    <dbReference type="NCBI Taxonomy" id="560405"/>
    <lineage>
        <taxon>Bacteria</taxon>
        <taxon>Pseudomonadati</taxon>
        <taxon>Pseudomonadota</taxon>
        <taxon>Alphaproteobacteria</taxon>
        <taxon>Hyphomicrobiales</taxon>
        <taxon>Methylobacteriaceae</taxon>
        <taxon>Methylobacterium</taxon>
    </lineage>
</organism>
<accession>A0A564G4V1</accession>
<feature type="domain" description="Translation elongation factor EFG/EF2" evidence="8">
    <location>
        <begin position="454"/>
        <end position="571"/>
    </location>
</feature>
<dbReference type="InterPro" id="IPR035647">
    <property type="entry name" value="EFG_III/V"/>
</dbReference>
<dbReference type="InterPro" id="IPR035649">
    <property type="entry name" value="EFG_V"/>
</dbReference>
<dbReference type="SMART" id="SM00889">
    <property type="entry name" value="EFG_IV"/>
    <property type="match status" value="1"/>
</dbReference>
<evidence type="ECO:0000256" key="1">
    <source>
        <dbReference type="ARBA" id="ARBA00017872"/>
    </source>
</evidence>
<dbReference type="Pfam" id="PF00679">
    <property type="entry name" value="EFG_C"/>
    <property type="match status" value="1"/>
</dbReference>
<dbReference type="InterPro" id="IPR009000">
    <property type="entry name" value="Transl_B-barrel_sf"/>
</dbReference>
<dbReference type="SUPFAM" id="SSF54211">
    <property type="entry name" value="Ribosomal protein S5 domain 2-like"/>
    <property type="match status" value="1"/>
</dbReference>
<protein>
    <recommendedName>
        <fullName evidence="1">Elongation factor G</fullName>
    </recommendedName>
</protein>
<keyword evidence="12" id="KW-1185">Reference proteome</keyword>
<dbReference type="Gene3D" id="2.40.30.10">
    <property type="entry name" value="Translation factors"/>
    <property type="match status" value="1"/>
</dbReference>
<dbReference type="InterPro" id="IPR014721">
    <property type="entry name" value="Ribsml_uS5_D2-typ_fold_subgr"/>
</dbReference>
<dbReference type="RefSeq" id="WP_144767336.1">
    <property type="nucleotide sequence ID" value="NZ_BPQI01000219.1"/>
</dbReference>
<evidence type="ECO:0000313" key="9">
    <source>
        <dbReference type="EMBL" id="GJD59514.1"/>
    </source>
</evidence>
<dbReference type="SUPFAM" id="SSF54980">
    <property type="entry name" value="EF-G C-terminal domain-like"/>
    <property type="match status" value="2"/>
</dbReference>
<comment type="function">
    <text evidence="6">Catalyzes the GTP-dependent ribosomal translocation step during translation elongation. During this step, the ribosome changes from the pre-translocational (PRE) to the post-translocational (POST) state as the newly formed A-site-bound peptidyl-tRNA and P-site-bound deacylated tRNA move to the P and E sites, respectively. Catalyzes the coordinated movement of the two tRNA molecules, the mRNA and conformational changes in the ribosome.</text>
</comment>
<dbReference type="SUPFAM" id="SSF50447">
    <property type="entry name" value="Translation proteins"/>
    <property type="match status" value="1"/>
</dbReference>